<dbReference type="RefSeq" id="WP_382175436.1">
    <property type="nucleotide sequence ID" value="NZ_JBHRXX010000007.1"/>
</dbReference>
<reference evidence="3" key="1">
    <citation type="journal article" date="2019" name="Int. J. Syst. Evol. Microbiol.">
        <title>The Global Catalogue of Microorganisms (GCM) 10K type strain sequencing project: providing services to taxonomists for standard genome sequencing and annotation.</title>
        <authorList>
            <consortium name="The Broad Institute Genomics Platform"/>
            <consortium name="The Broad Institute Genome Sequencing Center for Infectious Disease"/>
            <person name="Wu L."/>
            <person name="Ma J."/>
        </authorList>
    </citation>
    <scope>NUCLEOTIDE SEQUENCE [LARGE SCALE GENOMIC DNA]</scope>
    <source>
        <strain evidence="3">KCTC 42501</strain>
    </source>
</reference>
<keyword evidence="3" id="KW-1185">Reference proteome</keyword>
<keyword evidence="1" id="KW-0812">Transmembrane</keyword>
<keyword evidence="1" id="KW-0472">Membrane</keyword>
<protein>
    <submittedName>
        <fullName evidence="2">Uncharacterized protein</fullName>
    </submittedName>
</protein>
<comment type="caution">
    <text evidence="2">The sequence shown here is derived from an EMBL/GenBank/DDBJ whole genome shotgun (WGS) entry which is preliminary data.</text>
</comment>
<organism evidence="2 3">
    <name type="scientific">Hydrogenophaga luteola</name>
    <dbReference type="NCBI Taxonomy" id="1591122"/>
    <lineage>
        <taxon>Bacteria</taxon>
        <taxon>Pseudomonadati</taxon>
        <taxon>Pseudomonadota</taxon>
        <taxon>Betaproteobacteria</taxon>
        <taxon>Burkholderiales</taxon>
        <taxon>Comamonadaceae</taxon>
        <taxon>Hydrogenophaga</taxon>
    </lineage>
</organism>
<feature type="transmembrane region" description="Helical" evidence="1">
    <location>
        <begin position="98"/>
        <end position="116"/>
    </location>
</feature>
<evidence type="ECO:0000313" key="3">
    <source>
        <dbReference type="Proteomes" id="UP001595729"/>
    </source>
</evidence>
<feature type="transmembrane region" description="Helical" evidence="1">
    <location>
        <begin position="67"/>
        <end position="86"/>
    </location>
</feature>
<name>A0ABV7W8N3_9BURK</name>
<proteinExistence type="predicted"/>
<feature type="transmembrane region" description="Helical" evidence="1">
    <location>
        <begin position="195"/>
        <end position="212"/>
    </location>
</feature>
<evidence type="ECO:0000313" key="2">
    <source>
        <dbReference type="EMBL" id="MFC3684961.1"/>
    </source>
</evidence>
<feature type="transmembrane region" description="Helical" evidence="1">
    <location>
        <begin position="136"/>
        <end position="155"/>
    </location>
</feature>
<keyword evidence="1" id="KW-1133">Transmembrane helix</keyword>
<dbReference type="EMBL" id="JBHRXX010000007">
    <property type="protein sequence ID" value="MFC3684961.1"/>
    <property type="molecule type" value="Genomic_DNA"/>
</dbReference>
<dbReference type="Proteomes" id="UP001595729">
    <property type="component" value="Unassembled WGS sequence"/>
</dbReference>
<feature type="transmembrane region" description="Helical" evidence="1">
    <location>
        <begin position="167"/>
        <end position="183"/>
    </location>
</feature>
<sequence>MTPWNEARAARRTDLMTTVLLAALALVLVFVAAAWTRDWPLFSLSPPGGGVADVSEAQREDLHRTFFTIWASLLLAAPALALLPLAARAGWAARLWRITWTASLLVFAVHFWWAVVELFGNDWSRVLNTPRVSAPRLDTVFAVWWCVDVALAWTVRPDQLWVRLQRAGVHLLAFVLFFMGAAREGELPLSRALGWGFAAVVAAGLIAWGLGLRRRATVR</sequence>
<accession>A0ABV7W8N3</accession>
<evidence type="ECO:0000256" key="1">
    <source>
        <dbReference type="SAM" id="Phobius"/>
    </source>
</evidence>
<gene>
    <name evidence="2" type="ORF">ACFOPI_15255</name>
</gene>